<reference evidence="2 3" key="1">
    <citation type="submission" date="2024-07" db="EMBL/GenBank/DDBJ databases">
        <title>Section-level genome sequencing and comparative genomics of Aspergillus sections Usti and Cavernicolus.</title>
        <authorList>
            <consortium name="Lawrence Berkeley National Laboratory"/>
            <person name="Nybo J.L."/>
            <person name="Vesth T.C."/>
            <person name="Theobald S."/>
            <person name="Frisvad J.C."/>
            <person name="Larsen T.O."/>
            <person name="Kjaerboelling I."/>
            <person name="Rothschild-Mancinelli K."/>
            <person name="Lyhne E.K."/>
            <person name="Kogle M.E."/>
            <person name="Barry K."/>
            <person name="Clum A."/>
            <person name="Na H."/>
            <person name="Ledsgaard L."/>
            <person name="Lin J."/>
            <person name="Lipzen A."/>
            <person name="Kuo A."/>
            <person name="Riley R."/>
            <person name="Mondo S."/>
            <person name="LaButti K."/>
            <person name="Haridas S."/>
            <person name="Pangalinan J."/>
            <person name="Salamov A.A."/>
            <person name="Simmons B.A."/>
            <person name="Magnuson J.K."/>
            <person name="Chen J."/>
            <person name="Drula E."/>
            <person name="Henrissat B."/>
            <person name="Wiebenga A."/>
            <person name="Lubbers R.J."/>
            <person name="Gomes A.C."/>
            <person name="Macurrencykelacurrency M.R."/>
            <person name="Stajich J."/>
            <person name="Grigoriev I.V."/>
            <person name="Mortensen U.H."/>
            <person name="De vries R.P."/>
            <person name="Baker S.E."/>
            <person name="Andersen M.R."/>
        </authorList>
    </citation>
    <scope>NUCLEOTIDE SEQUENCE [LARGE SCALE GENOMIC DNA]</scope>
    <source>
        <strain evidence="2 3">CBS 756.74</strain>
    </source>
</reference>
<feature type="region of interest" description="Disordered" evidence="1">
    <location>
        <begin position="162"/>
        <end position="201"/>
    </location>
</feature>
<evidence type="ECO:0000313" key="2">
    <source>
        <dbReference type="EMBL" id="KAL2854045.1"/>
    </source>
</evidence>
<proteinExistence type="predicted"/>
<comment type="caution">
    <text evidence="2">The sequence shown here is derived from an EMBL/GenBank/DDBJ whole genome shotgun (WGS) entry which is preliminary data.</text>
</comment>
<feature type="compositionally biased region" description="Polar residues" evidence="1">
    <location>
        <begin position="166"/>
        <end position="180"/>
    </location>
</feature>
<name>A0ABR4KP43_9EURO</name>
<dbReference type="GeneID" id="98160222"/>
<dbReference type="EMBL" id="JBFXLR010000012">
    <property type="protein sequence ID" value="KAL2854045.1"/>
    <property type="molecule type" value="Genomic_DNA"/>
</dbReference>
<gene>
    <name evidence="2" type="ORF">BJX68DRAFT_264794</name>
</gene>
<dbReference type="Proteomes" id="UP001610444">
    <property type="component" value="Unassembled WGS sequence"/>
</dbReference>
<evidence type="ECO:0000256" key="1">
    <source>
        <dbReference type="SAM" id="MobiDB-lite"/>
    </source>
</evidence>
<evidence type="ECO:0000313" key="3">
    <source>
        <dbReference type="Proteomes" id="UP001610444"/>
    </source>
</evidence>
<accession>A0ABR4KP43</accession>
<protein>
    <submittedName>
        <fullName evidence="2">Uncharacterized protein</fullName>
    </submittedName>
</protein>
<sequence>MSSPRFLVEQKTKGLREISRVRGLSSTNNAYIQYQETKLKGAQLAYLKQNGTDRFSAIKPNRHDVTGPTFQHATLQWFLGTFKALLSATPLLISFEDVQSLQPSINQADGEQHYARQTPESLKLEPVFDFPGDAAEELTLAARACPCTGQILDTAVSPIGPLPAISNDSKSPASGSNTHPAQPGLNDRHSRGRNATARLAT</sequence>
<keyword evidence="3" id="KW-1185">Reference proteome</keyword>
<organism evidence="2 3">
    <name type="scientific">Aspergillus pseudodeflectus</name>
    <dbReference type="NCBI Taxonomy" id="176178"/>
    <lineage>
        <taxon>Eukaryota</taxon>
        <taxon>Fungi</taxon>
        <taxon>Dikarya</taxon>
        <taxon>Ascomycota</taxon>
        <taxon>Pezizomycotina</taxon>
        <taxon>Eurotiomycetes</taxon>
        <taxon>Eurotiomycetidae</taxon>
        <taxon>Eurotiales</taxon>
        <taxon>Aspergillaceae</taxon>
        <taxon>Aspergillus</taxon>
        <taxon>Aspergillus subgen. Nidulantes</taxon>
    </lineage>
</organism>
<dbReference type="RefSeq" id="XP_070901210.1">
    <property type="nucleotide sequence ID" value="XM_071045058.1"/>
</dbReference>